<sequence>MSLLLTNLKHFGITFLILLSALVCFGLSIGADAHLFEDKLAYQLEGEVHVFFEDGQTVAHVIKGDNDRGFTVETVVLASAAANGLVAGDQVDPNGQAKPYIEKSSAGATKLKLVFPEDGSHFDVDISSLANIDDSLTIPTITTPADLFQDGEPIIAISDIESGFGAFRQFLVAHGVADLQLNWTFGKGHLVLVGDFVDRGASTTQVLWAIYKLEQAAREAGGQVHFIIGNHEIKNLQGNFQSANEKYFYIAGMLGKQQYQLFDDNALLGRWLASKNVLEVINGVAFVHGGLHPDLAKYQMSVAEINQIVRSGYRTLYYSPATVSKTSFLQSSTTGPAWYRGYFKDDLTQQAVEQGLTAIGATAVVVGHTLQSEVNARFNHKVFAIDVKHPKDYLTSFPLRSSEGLLIKNGQYFRLTEDGEIAAL</sequence>
<evidence type="ECO:0000313" key="2">
    <source>
        <dbReference type="EMBL" id="RVU34409.1"/>
    </source>
</evidence>
<evidence type="ECO:0000313" key="3">
    <source>
        <dbReference type="Proteomes" id="UP000283077"/>
    </source>
</evidence>
<dbReference type="PANTHER" id="PTHR46546">
    <property type="entry name" value="SHEWANELLA-LIKE PROTEIN PHOSPHATASE 1"/>
    <property type="match status" value="1"/>
</dbReference>
<protein>
    <recommendedName>
        <fullName evidence="1">Calcineurin-like phosphoesterase domain-containing protein</fullName>
    </recommendedName>
</protein>
<dbReference type="OrthoDB" id="7550081at2"/>
<dbReference type="SUPFAM" id="SSF56300">
    <property type="entry name" value="Metallo-dependent phosphatases"/>
    <property type="match status" value="1"/>
</dbReference>
<dbReference type="EMBL" id="SACS01000018">
    <property type="protein sequence ID" value="RVU34409.1"/>
    <property type="molecule type" value="Genomic_DNA"/>
</dbReference>
<dbReference type="RefSeq" id="WP_127700206.1">
    <property type="nucleotide sequence ID" value="NZ_SACS01000018.1"/>
</dbReference>
<dbReference type="Gene3D" id="3.60.21.10">
    <property type="match status" value="1"/>
</dbReference>
<proteinExistence type="predicted"/>
<dbReference type="GO" id="GO:0016787">
    <property type="term" value="F:hydrolase activity"/>
    <property type="evidence" value="ECO:0007669"/>
    <property type="project" value="InterPro"/>
</dbReference>
<dbReference type="InterPro" id="IPR029052">
    <property type="entry name" value="Metallo-depent_PP-like"/>
</dbReference>
<evidence type="ECO:0000259" key="1">
    <source>
        <dbReference type="Pfam" id="PF00149"/>
    </source>
</evidence>
<dbReference type="PANTHER" id="PTHR46546:SF4">
    <property type="entry name" value="SHEWANELLA-LIKE PROTEIN PHOSPHATASE 1"/>
    <property type="match status" value="1"/>
</dbReference>
<keyword evidence="3" id="KW-1185">Reference proteome</keyword>
<dbReference type="Proteomes" id="UP000283077">
    <property type="component" value="Unassembled WGS sequence"/>
</dbReference>
<dbReference type="AlphaFoldDB" id="A0A437QIP9"/>
<gene>
    <name evidence="2" type="ORF">EOE67_15275</name>
</gene>
<dbReference type="Pfam" id="PF00149">
    <property type="entry name" value="Metallophos"/>
    <property type="match status" value="1"/>
</dbReference>
<dbReference type="InterPro" id="IPR004843">
    <property type="entry name" value="Calcineurin-like_PHP"/>
</dbReference>
<feature type="domain" description="Calcineurin-like phosphoesterase" evidence="1">
    <location>
        <begin position="153"/>
        <end position="370"/>
    </location>
</feature>
<name>A0A437QIP9_9GAMM</name>
<organism evidence="2 3">
    <name type="scientific">Rheinheimera riviphila</name>
    <dbReference type="NCBI Taxonomy" id="1834037"/>
    <lineage>
        <taxon>Bacteria</taxon>
        <taxon>Pseudomonadati</taxon>
        <taxon>Pseudomonadota</taxon>
        <taxon>Gammaproteobacteria</taxon>
        <taxon>Chromatiales</taxon>
        <taxon>Chromatiaceae</taxon>
        <taxon>Rheinheimera</taxon>
    </lineage>
</organism>
<comment type="caution">
    <text evidence="2">The sequence shown here is derived from an EMBL/GenBank/DDBJ whole genome shotgun (WGS) entry which is preliminary data.</text>
</comment>
<accession>A0A437QIP9</accession>
<reference evidence="2 3" key="1">
    <citation type="submission" date="2019-01" db="EMBL/GenBank/DDBJ databases">
        <authorList>
            <person name="Chen W.-M."/>
        </authorList>
    </citation>
    <scope>NUCLEOTIDE SEQUENCE [LARGE SCALE GENOMIC DNA]</scope>
    <source>
        <strain evidence="2 3">KYPC3</strain>
    </source>
</reference>